<dbReference type="HOGENOM" id="CLU_3137667_0_0_3"/>
<gene>
    <name evidence="1" type="ORF">MICAB_1540007</name>
</gene>
<accession>I4FKE0</accession>
<evidence type="ECO:0000313" key="1">
    <source>
        <dbReference type="EMBL" id="CCH96115.1"/>
    </source>
</evidence>
<evidence type="ECO:0000313" key="2">
    <source>
        <dbReference type="Proteomes" id="UP000003172"/>
    </source>
</evidence>
<proteinExistence type="predicted"/>
<reference evidence="1 2" key="1">
    <citation type="submission" date="2012-04" db="EMBL/GenBank/DDBJ databases">
        <authorList>
            <person name="Genoscope - CEA"/>
        </authorList>
    </citation>
    <scope>NUCLEOTIDE SEQUENCE [LARGE SCALE GENOMIC DNA]</scope>
    <source>
        <strain evidence="1 2">9717</strain>
    </source>
</reference>
<name>I4FKE0_MICAE</name>
<dbReference type="AlphaFoldDB" id="I4FKE0"/>
<dbReference type="EMBL" id="CAII01000062">
    <property type="protein sequence ID" value="CCH96115.1"/>
    <property type="molecule type" value="Genomic_DNA"/>
</dbReference>
<comment type="caution">
    <text evidence="1">The sequence shown here is derived from an EMBL/GenBank/DDBJ whole genome shotgun (WGS) entry which is preliminary data.</text>
</comment>
<protein>
    <submittedName>
        <fullName evidence="1">Uncharacterized protein</fullName>
    </submittedName>
</protein>
<organism evidence="1 2">
    <name type="scientific">Microcystis aeruginosa PCC 9717</name>
    <dbReference type="NCBI Taxonomy" id="1160286"/>
    <lineage>
        <taxon>Bacteria</taxon>
        <taxon>Bacillati</taxon>
        <taxon>Cyanobacteriota</taxon>
        <taxon>Cyanophyceae</taxon>
        <taxon>Oscillatoriophycideae</taxon>
        <taxon>Chroococcales</taxon>
        <taxon>Microcystaceae</taxon>
        <taxon>Microcystis</taxon>
    </lineage>
</organism>
<dbReference type="Proteomes" id="UP000003172">
    <property type="component" value="Unassembled WGS sequence"/>
</dbReference>
<sequence>MTTAFISKIIIVYRPQTTYFKLTYTAEIVKILVVLRSFILVGVSSRRAERFRSSPRHLR</sequence>